<dbReference type="RefSeq" id="XP_005761390.1">
    <property type="nucleotide sequence ID" value="XM_005761333.1"/>
</dbReference>
<dbReference type="GO" id="GO:0004056">
    <property type="term" value="F:argininosuccinate lyase activity"/>
    <property type="evidence" value="ECO:0007669"/>
    <property type="project" value="InterPro"/>
</dbReference>
<organism evidence="3 4">
    <name type="scientific">Emiliania huxleyi (strain CCMP1516)</name>
    <dbReference type="NCBI Taxonomy" id="280463"/>
    <lineage>
        <taxon>Eukaryota</taxon>
        <taxon>Haptista</taxon>
        <taxon>Haptophyta</taxon>
        <taxon>Prymnesiophyceae</taxon>
        <taxon>Isochrysidales</taxon>
        <taxon>Noelaerhabdaceae</taxon>
        <taxon>Emiliania</taxon>
    </lineage>
</organism>
<evidence type="ECO:0000256" key="1">
    <source>
        <dbReference type="ARBA" id="ARBA00010755"/>
    </source>
</evidence>
<dbReference type="PANTHER" id="PTHR43814:SF1">
    <property type="entry name" value="ARGININOSUCCINATE LYASE"/>
    <property type="match status" value="1"/>
</dbReference>
<dbReference type="KEGG" id="ehx:EMIHUDRAFT_105697"/>
<proteinExistence type="inferred from homology"/>
<dbReference type="InterPro" id="IPR009049">
    <property type="entry name" value="Argininosuccinate_lyase"/>
</dbReference>
<comment type="similarity">
    <text evidence="1">Belongs to the lyase 1 family. Argininosuccinate lyase subfamily.</text>
</comment>
<dbReference type="GO" id="GO:0005829">
    <property type="term" value="C:cytosol"/>
    <property type="evidence" value="ECO:0007669"/>
    <property type="project" value="TreeGrafter"/>
</dbReference>
<sequence length="195" mass="20747">MIKGLPLTYNKDLQEDKQALGAASTPRSQCTALFDSLDTVQAALKITSGVLATLQPAAARMRGAQQLPLPLLPAVRGALNSFMLATDLSEYLVRKGVPFRETHHVAGRAVQPAERSCKGRRVAAVHETQHGAHQVQLAEERSCALTELSVADLQSLHPLFGDDAGGAFGFFLACGTASRREQVEAASSASSQLQL</sequence>
<reference evidence="3" key="2">
    <citation type="submission" date="2024-10" db="UniProtKB">
        <authorList>
            <consortium name="EnsemblProtists"/>
        </authorList>
    </citation>
    <scope>IDENTIFICATION</scope>
</reference>
<reference evidence="4" key="1">
    <citation type="journal article" date="2013" name="Nature">
        <title>Pan genome of the phytoplankton Emiliania underpins its global distribution.</title>
        <authorList>
            <person name="Read B.A."/>
            <person name="Kegel J."/>
            <person name="Klute M.J."/>
            <person name="Kuo A."/>
            <person name="Lefebvre S.C."/>
            <person name="Maumus F."/>
            <person name="Mayer C."/>
            <person name="Miller J."/>
            <person name="Monier A."/>
            <person name="Salamov A."/>
            <person name="Young J."/>
            <person name="Aguilar M."/>
            <person name="Claverie J.M."/>
            <person name="Frickenhaus S."/>
            <person name="Gonzalez K."/>
            <person name="Herman E.K."/>
            <person name="Lin Y.C."/>
            <person name="Napier J."/>
            <person name="Ogata H."/>
            <person name="Sarno A.F."/>
            <person name="Shmutz J."/>
            <person name="Schroeder D."/>
            <person name="de Vargas C."/>
            <person name="Verret F."/>
            <person name="von Dassow P."/>
            <person name="Valentin K."/>
            <person name="Van de Peer Y."/>
            <person name="Wheeler G."/>
            <person name="Dacks J.B."/>
            <person name="Delwiche C.F."/>
            <person name="Dyhrman S.T."/>
            <person name="Glockner G."/>
            <person name="John U."/>
            <person name="Richards T."/>
            <person name="Worden A.Z."/>
            <person name="Zhang X."/>
            <person name="Grigoriev I.V."/>
            <person name="Allen A.E."/>
            <person name="Bidle K."/>
            <person name="Borodovsky M."/>
            <person name="Bowler C."/>
            <person name="Brownlee C."/>
            <person name="Cock J.M."/>
            <person name="Elias M."/>
            <person name="Gladyshev V.N."/>
            <person name="Groth M."/>
            <person name="Guda C."/>
            <person name="Hadaegh A."/>
            <person name="Iglesias-Rodriguez M.D."/>
            <person name="Jenkins J."/>
            <person name="Jones B.M."/>
            <person name="Lawson T."/>
            <person name="Leese F."/>
            <person name="Lindquist E."/>
            <person name="Lobanov A."/>
            <person name="Lomsadze A."/>
            <person name="Malik S.B."/>
            <person name="Marsh M.E."/>
            <person name="Mackinder L."/>
            <person name="Mock T."/>
            <person name="Mueller-Roeber B."/>
            <person name="Pagarete A."/>
            <person name="Parker M."/>
            <person name="Probert I."/>
            <person name="Quesneville H."/>
            <person name="Raines C."/>
            <person name="Rensing S.A."/>
            <person name="Riano-Pachon D.M."/>
            <person name="Richier S."/>
            <person name="Rokitta S."/>
            <person name="Shiraiwa Y."/>
            <person name="Soanes D.M."/>
            <person name="van der Giezen M."/>
            <person name="Wahlund T.M."/>
            <person name="Williams B."/>
            <person name="Wilson W."/>
            <person name="Wolfe G."/>
            <person name="Wurch L.L."/>
        </authorList>
    </citation>
    <scope>NUCLEOTIDE SEQUENCE</scope>
</reference>
<evidence type="ECO:0000313" key="4">
    <source>
        <dbReference type="Proteomes" id="UP000013827"/>
    </source>
</evidence>
<accession>A0A0D3ICH6</accession>
<dbReference type="HOGENOM" id="CLU_1398696_0_0_1"/>
<dbReference type="eggNOG" id="KOG1316">
    <property type="taxonomic scope" value="Eukaryota"/>
</dbReference>
<dbReference type="GO" id="GO:0042450">
    <property type="term" value="P:L-arginine biosynthetic process via ornithine"/>
    <property type="evidence" value="ECO:0007669"/>
    <property type="project" value="InterPro"/>
</dbReference>
<name>A0A0D3ICH6_EMIH1</name>
<dbReference type="AlphaFoldDB" id="A0A0D3ICH6"/>
<dbReference type="PaxDb" id="2903-EOD08961"/>
<dbReference type="FunFam" id="1.10.40.30:FF:000001">
    <property type="entry name" value="Argininosuccinate lyase"/>
    <property type="match status" value="1"/>
</dbReference>
<dbReference type="GeneID" id="17255263"/>
<dbReference type="EnsemblProtists" id="EOD08961">
    <property type="protein sequence ID" value="EOD08961"/>
    <property type="gene ID" value="EMIHUDRAFT_105697"/>
</dbReference>
<protein>
    <recommendedName>
        <fullName evidence="2">Argininosuccinate lyase C-terminal domain-containing protein</fullName>
    </recommendedName>
</protein>
<dbReference type="PANTHER" id="PTHR43814">
    <property type="entry name" value="ARGININOSUCCINATE LYASE"/>
    <property type="match status" value="1"/>
</dbReference>
<dbReference type="SUPFAM" id="SSF48557">
    <property type="entry name" value="L-aspartase-like"/>
    <property type="match status" value="1"/>
</dbReference>
<evidence type="ECO:0000313" key="3">
    <source>
        <dbReference type="EnsemblProtists" id="EOD08961"/>
    </source>
</evidence>
<evidence type="ECO:0000259" key="2">
    <source>
        <dbReference type="Pfam" id="PF14698"/>
    </source>
</evidence>
<dbReference type="Gene3D" id="1.10.40.30">
    <property type="entry name" value="Fumarase/aspartase (C-terminal domain)"/>
    <property type="match status" value="2"/>
</dbReference>
<dbReference type="Proteomes" id="UP000013827">
    <property type="component" value="Unassembled WGS sequence"/>
</dbReference>
<dbReference type="InterPro" id="IPR008948">
    <property type="entry name" value="L-Aspartase-like"/>
</dbReference>
<dbReference type="Pfam" id="PF14698">
    <property type="entry name" value="ASL_C2"/>
    <property type="match status" value="1"/>
</dbReference>
<dbReference type="Gene3D" id="1.20.200.10">
    <property type="entry name" value="Fumarase/aspartase (Central domain)"/>
    <property type="match status" value="1"/>
</dbReference>
<dbReference type="InterPro" id="IPR029419">
    <property type="entry name" value="Arg_succ_lyase_C"/>
</dbReference>
<feature type="domain" description="Argininosuccinate lyase C-terminal" evidence="2">
    <location>
        <begin position="82"/>
        <end position="116"/>
    </location>
</feature>
<dbReference type="STRING" id="2903.R1DDQ9"/>
<keyword evidence="4" id="KW-1185">Reference proteome</keyword>